<dbReference type="AlphaFoldDB" id="A0A1S1QLZ7"/>
<keyword evidence="3" id="KW-1185">Reference proteome</keyword>
<feature type="domain" description="HTH merR-type" evidence="1">
    <location>
        <begin position="7"/>
        <end position="41"/>
    </location>
</feature>
<comment type="caution">
    <text evidence="2">The sequence shown here is derived from an EMBL/GenBank/DDBJ whole genome shotgun (WGS) entry which is preliminary data.</text>
</comment>
<evidence type="ECO:0000313" key="3">
    <source>
        <dbReference type="Proteomes" id="UP000179769"/>
    </source>
</evidence>
<proteinExistence type="predicted"/>
<evidence type="ECO:0000259" key="1">
    <source>
        <dbReference type="Pfam" id="PF00376"/>
    </source>
</evidence>
<name>A0A1S1QLZ7_9ACTN</name>
<dbReference type="Gene3D" id="1.10.1660.10">
    <property type="match status" value="1"/>
</dbReference>
<accession>A0A1S1QLZ7</accession>
<dbReference type="GO" id="GO:0006355">
    <property type="term" value="P:regulation of DNA-templated transcription"/>
    <property type="evidence" value="ECO:0007669"/>
    <property type="project" value="InterPro"/>
</dbReference>
<dbReference type="Proteomes" id="UP000179769">
    <property type="component" value="Unassembled WGS sequence"/>
</dbReference>
<gene>
    <name evidence="2" type="ORF">BBK14_33545</name>
</gene>
<evidence type="ECO:0000313" key="2">
    <source>
        <dbReference type="EMBL" id="OHV34727.1"/>
    </source>
</evidence>
<reference evidence="3" key="1">
    <citation type="submission" date="2016-07" db="EMBL/GenBank/DDBJ databases">
        <title>Frankia sp. NRRL B-16219 Genome sequencing.</title>
        <authorList>
            <person name="Ghodhbane-Gtari F."/>
            <person name="Swanson E."/>
            <person name="Gueddou A."/>
            <person name="Louati M."/>
            <person name="Nouioui I."/>
            <person name="Hezbri K."/>
            <person name="Abebe-Akele F."/>
            <person name="Simpson S."/>
            <person name="Morris K."/>
            <person name="Thomas K."/>
            <person name="Gtari M."/>
            <person name="Tisa L.S."/>
        </authorList>
    </citation>
    <scope>NUCLEOTIDE SEQUENCE [LARGE SCALE GENOMIC DNA]</scope>
    <source>
        <strain evidence="3">NRRL B-16219</strain>
    </source>
</reference>
<organism evidence="2 3">
    <name type="scientific">Parafrankia soli</name>
    <dbReference type="NCBI Taxonomy" id="2599596"/>
    <lineage>
        <taxon>Bacteria</taxon>
        <taxon>Bacillati</taxon>
        <taxon>Actinomycetota</taxon>
        <taxon>Actinomycetes</taxon>
        <taxon>Frankiales</taxon>
        <taxon>Frankiaceae</taxon>
        <taxon>Parafrankia</taxon>
    </lineage>
</organism>
<dbReference type="SUPFAM" id="SSF46955">
    <property type="entry name" value="Putative DNA-binding domain"/>
    <property type="match status" value="1"/>
</dbReference>
<dbReference type="GO" id="GO:0003677">
    <property type="term" value="F:DNA binding"/>
    <property type="evidence" value="ECO:0007669"/>
    <property type="project" value="InterPro"/>
</dbReference>
<dbReference type="EMBL" id="MAXA01000134">
    <property type="protein sequence ID" value="OHV34727.1"/>
    <property type="molecule type" value="Genomic_DNA"/>
</dbReference>
<sequence length="62" mass="6589">MILLPAGVASAKSGVSPRTLIRLAKAEKLTVSHTPGGHRRYREDEIEALARKVSHDKVGAAA</sequence>
<protein>
    <recommendedName>
        <fullName evidence="1">HTH merR-type domain-containing protein</fullName>
    </recommendedName>
</protein>
<dbReference type="Pfam" id="PF00376">
    <property type="entry name" value="MerR"/>
    <property type="match status" value="1"/>
</dbReference>
<dbReference type="InterPro" id="IPR000551">
    <property type="entry name" value="MerR-type_HTH_dom"/>
</dbReference>
<dbReference type="InterPro" id="IPR009061">
    <property type="entry name" value="DNA-bd_dom_put_sf"/>
</dbReference>